<evidence type="ECO:0000313" key="1">
    <source>
        <dbReference type="EMBL" id="MBB5142971.1"/>
    </source>
</evidence>
<dbReference type="EMBL" id="JACHGO010000002">
    <property type="protein sequence ID" value="MBB5142971.1"/>
    <property type="molecule type" value="Genomic_DNA"/>
</dbReference>
<keyword evidence="2" id="KW-1185">Reference proteome</keyword>
<organism evidence="1 2">
    <name type="scientific">Desulfovibrio intestinalis</name>
    <dbReference type="NCBI Taxonomy" id="58621"/>
    <lineage>
        <taxon>Bacteria</taxon>
        <taxon>Pseudomonadati</taxon>
        <taxon>Thermodesulfobacteriota</taxon>
        <taxon>Desulfovibrionia</taxon>
        <taxon>Desulfovibrionales</taxon>
        <taxon>Desulfovibrionaceae</taxon>
        <taxon>Desulfovibrio</taxon>
    </lineage>
</organism>
<sequence length="47" mass="5517">MAFQRRQLDKRMIYKNSLALPCKAGQSTKNNKVYGCCSLCTTRMWRD</sequence>
<name>A0A7W8FFK5_9BACT</name>
<accession>A0A7W8FFK5</accession>
<reference evidence="1 2" key="1">
    <citation type="submission" date="2020-08" db="EMBL/GenBank/DDBJ databases">
        <title>Genomic Encyclopedia of Type Strains, Phase IV (KMG-IV): sequencing the most valuable type-strain genomes for metagenomic binning, comparative biology and taxonomic classification.</title>
        <authorList>
            <person name="Goeker M."/>
        </authorList>
    </citation>
    <scope>NUCLEOTIDE SEQUENCE [LARGE SCALE GENOMIC DNA]</scope>
    <source>
        <strain evidence="1 2">DSM 11275</strain>
    </source>
</reference>
<protein>
    <submittedName>
        <fullName evidence="1">Uncharacterized protein</fullName>
    </submittedName>
</protein>
<dbReference type="AlphaFoldDB" id="A0A7W8FFK5"/>
<evidence type="ECO:0000313" key="2">
    <source>
        <dbReference type="Proteomes" id="UP000539075"/>
    </source>
</evidence>
<gene>
    <name evidence="1" type="ORF">HNQ38_001050</name>
</gene>
<proteinExistence type="predicted"/>
<comment type="caution">
    <text evidence="1">The sequence shown here is derived from an EMBL/GenBank/DDBJ whole genome shotgun (WGS) entry which is preliminary data.</text>
</comment>
<dbReference type="Proteomes" id="UP000539075">
    <property type="component" value="Unassembled WGS sequence"/>
</dbReference>